<gene>
    <name evidence="2" type="ordered locus">GM21_2111</name>
</gene>
<dbReference type="KEGG" id="gem:GM21_2111"/>
<dbReference type="InterPro" id="IPR036514">
    <property type="entry name" value="SGNH_hydro_sf"/>
</dbReference>
<protein>
    <submittedName>
        <fullName evidence="2">Lipolytic protein G-D-S-L family</fullName>
    </submittedName>
</protein>
<dbReference type="PROSITE" id="PS01098">
    <property type="entry name" value="LIPASE_GDSL_SER"/>
    <property type="match status" value="1"/>
</dbReference>
<dbReference type="PANTHER" id="PTHR30383">
    <property type="entry name" value="THIOESTERASE 1/PROTEASE 1/LYSOPHOSPHOLIPASE L1"/>
    <property type="match status" value="1"/>
</dbReference>
<sequence length="223" mass="24438">MFNLRYFTLIALFAILLLSCQKEKEPAAVNATEKPASRGTIVAVGDSLTAGYGVPETDAYPARLERKLDEAGYKWRVVNAGISGETSTGALARIDWILKLQPDIVILETGANDGMRGQDPELTRKNIDRIVSALQAKNVVVVLAGMQMLTNMGSPYRDKFVAVYPRVAKERKLILVPFFLDKVAGEENLNLSDGIHPNPQGYAIVTETIFPYVLQAIKLKTGS</sequence>
<accession>C6E968</accession>
<evidence type="ECO:0000313" key="2">
    <source>
        <dbReference type="EMBL" id="ACT18163.1"/>
    </source>
</evidence>
<dbReference type="GO" id="GO:0006629">
    <property type="term" value="P:lipid metabolic process"/>
    <property type="evidence" value="ECO:0007669"/>
    <property type="project" value="InterPro"/>
</dbReference>
<dbReference type="InterPro" id="IPR008265">
    <property type="entry name" value="Lipase_GDSL_AS"/>
</dbReference>
<dbReference type="GO" id="GO:0004622">
    <property type="term" value="F:phosphatidylcholine lysophospholipase activity"/>
    <property type="evidence" value="ECO:0007669"/>
    <property type="project" value="TreeGrafter"/>
</dbReference>
<dbReference type="eggNOG" id="COG2755">
    <property type="taxonomic scope" value="Bacteria"/>
</dbReference>
<dbReference type="AlphaFoldDB" id="C6E968"/>
<dbReference type="InterPro" id="IPR051532">
    <property type="entry name" value="Ester_Hydrolysis_Enzymes"/>
</dbReference>
<dbReference type="Gene3D" id="3.40.50.1110">
    <property type="entry name" value="SGNH hydrolase"/>
    <property type="match status" value="1"/>
</dbReference>
<dbReference type="PROSITE" id="PS51257">
    <property type="entry name" value="PROKAR_LIPOPROTEIN"/>
    <property type="match status" value="1"/>
</dbReference>
<dbReference type="STRING" id="443144.GM21_2111"/>
<dbReference type="SUPFAM" id="SSF52266">
    <property type="entry name" value="SGNH hydrolase"/>
    <property type="match status" value="1"/>
</dbReference>
<name>C6E968_GEOSM</name>
<dbReference type="PANTHER" id="PTHR30383:SF24">
    <property type="entry name" value="THIOESTERASE 1_PROTEASE 1_LYSOPHOSPHOLIPASE L1"/>
    <property type="match status" value="1"/>
</dbReference>
<dbReference type="CDD" id="cd01822">
    <property type="entry name" value="Lysophospholipase_L1_like"/>
    <property type="match status" value="1"/>
</dbReference>
<proteinExistence type="predicted"/>
<evidence type="ECO:0000259" key="1">
    <source>
        <dbReference type="Pfam" id="PF13472"/>
    </source>
</evidence>
<dbReference type="EMBL" id="CP001661">
    <property type="protein sequence ID" value="ACT18163.1"/>
    <property type="molecule type" value="Genomic_DNA"/>
</dbReference>
<dbReference type="OrthoDB" id="9786188at2"/>
<organism evidence="2">
    <name type="scientific">Geobacter sp. (strain M21)</name>
    <dbReference type="NCBI Taxonomy" id="443144"/>
    <lineage>
        <taxon>Bacteria</taxon>
        <taxon>Pseudomonadati</taxon>
        <taxon>Thermodesulfobacteriota</taxon>
        <taxon>Desulfuromonadia</taxon>
        <taxon>Geobacterales</taxon>
        <taxon>Geobacteraceae</taxon>
        <taxon>Geobacter</taxon>
    </lineage>
</organism>
<dbReference type="InterPro" id="IPR013830">
    <property type="entry name" value="SGNH_hydro"/>
</dbReference>
<feature type="domain" description="SGNH hydrolase-type esterase" evidence="1">
    <location>
        <begin position="43"/>
        <end position="204"/>
    </location>
</feature>
<dbReference type="HOGENOM" id="CLU_051180_1_0_7"/>
<reference evidence="2" key="1">
    <citation type="submission" date="2009-07" db="EMBL/GenBank/DDBJ databases">
        <title>Complete sequence of Geobacter sp. M21.</title>
        <authorList>
            <consortium name="US DOE Joint Genome Institute"/>
            <person name="Lucas S."/>
            <person name="Copeland A."/>
            <person name="Lapidus A."/>
            <person name="Glavina del Rio T."/>
            <person name="Dalin E."/>
            <person name="Tice H."/>
            <person name="Bruce D."/>
            <person name="Goodwin L."/>
            <person name="Pitluck S."/>
            <person name="Saunders E."/>
            <person name="Brettin T."/>
            <person name="Detter J.C."/>
            <person name="Han C."/>
            <person name="Larimer F."/>
            <person name="Land M."/>
            <person name="Hauser L."/>
            <person name="Kyrpides N."/>
            <person name="Ovchinnikova G."/>
            <person name="Lovley D."/>
        </authorList>
    </citation>
    <scope>NUCLEOTIDE SEQUENCE [LARGE SCALE GENOMIC DNA]</scope>
    <source>
        <strain evidence="2">M21</strain>
    </source>
</reference>
<dbReference type="Pfam" id="PF13472">
    <property type="entry name" value="Lipase_GDSL_2"/>
    <property type="match status" value="1"/>
</dbReference>